<evidence type="ECO:0000313" key="9">
    <source>
        <dbReference type="EMBL" id="ABC67369.1"/>
    </source>
</evidence>
<comment type="function">
    <text evidence="6">Sigma factors are initiation factors that promote the attachment of RNA polymerase to specific initiation sites and are then released. Sigma-S contributes to the protection against external stress, thus playing a role in cellular fitness and survival.</text>
</comment>
<dbReference type="GO" id="GO:0016987">
    <property type="term" value="F:sigma factor activity"/>
    <property type="evidence" value="ECO:0007669"/>
    <property type="project" value="UniProtKB-KW"/>
</dbReference>
<evidence type="ECO:0000256" key="3">
    <source>
        <dbReference type="ARBA" id="ARBA00023015"/>
    </source>
</evidence>
<feature type="domain" description="RNA polymerase sigma-70 region 2" evidence="7">
    <location>
        <begin position="21"/>
        <end position="87"/>
    </location>
</feature>
<dbReference type="EMBL" id="DQ322650">
    <property type="protein sequence ID" value="ABC67369.1"/>
    <property type="molecule type" value="Genomic_DNA"/>
</dbReference>
<dbReference type="RefSeq" id="WP_011475431.1">
    <property type="nucleotide sequence ID" value="NC_007927.1"/>
</dbReference>
<evidence type="ECO:0000259" key="8">
    <source>
        <dbReference type="Pfam" id="PF08281"/>
    </source>
</evidence>
<accession>Q2LEU6</accession>
<dbReference type="AlphaFoldDB" id="Q2LEU6"/>
<name>Q2LEU6_9ACTN</name>
<dbReference type="InterPro" id="IPR039425">
    <property type="entry name" value="RNA_pol_sigma-70-like"/>
</dbReference>
<comment type="similarity">
    <text evidence="1">Belongs to the sigma-70 factor family. ECF subfamily.</text>
</comment>
<evidence type="ECO:0000256" key="2">
    <source>
        <dbReference type="ARBA" id="ARBA00021245"/>
    </source>
</evidence>
<dbReference type="PANTHER" id="PTHR43133">
    <property type="entry name" value="RNA POLYMERASE ECF-TYPE SIGMA FACTO"/>
    <property type="match status" value="1"/>
</dbReference>
<evidence type="ECO:0000256" key="6">
    <source>
        <dbReference type="ARBA" id="ARBA00024701"/>
    </source>
</evidence>
<dbReference type="NCBIfam" id="TIGR02937">
    <property type="entry name" value="sigma70-ECF"/>
    <property type="match status" value="1"/>
</dbReference>
<dbReference type="InterPro" id="IPR016032">
    <property type="entry name" value="Sig_transdc_resp-reg_C-effctor"/>
</dbReference>
<dbReference type="InterPro" id="IPR013325">
    <property type="entry name" value="RNA_pol_sigma_r2"/>
</dbReference>
<geneLocation type="plasmid" evidence="9">
    <name>pRL2</name>
</geneLocation>
<evidence type="ECO:0000259" key="7">
    <source>
        <dbReference type="Pfam" id="PF04542"/>
    </source>
</evidence>
<dbReference type="Pfam" id="PF08281">
    <property type="entry name" value="Sigma70_r4_2"/>
    <property type="match status" value="1"/>
</dbReference>
<dbReference type="PANTHER" id="PTHR43133:SF62">
    <property type="entry name" value="RNA POLYMERASE SIGMA FACTOR SIGZ"/>
    <property type="match status" value="1"/>
</dbReference>
<dbReference type="Gene3D" id="1.10.1740.10">
    <property type="match status" value="1"/>
</dbReference>
<dbReference type="InterPro" id="IPR013249">
    <property type="entry name" value="RNA_pol_sigma70_r4_t2"/>
</dbReference>
<reference evidence="9" key="1">
    <citation type="journal article" date="2006" name="Appl. Environ. Microbiol.">
        <title>Diversity of telomere palindromic sequences and replication genes among Streptomyces linear plasmids.</title>
        <authorList>
            <person name="Zhang R."/>
            <person name="Yang Y."/>
            <person name="Fang P."/>
            <person name="Jiang C."/>
            <person name="Xu L."/>
            <person name="Zhu Y."/>
            <person name="Shen M."/>
            <person name="Xia H."/>
            <person name="Zhao J."/>
            <person name="Chen T."/>
            <person name="Qin Z."/>
        </authorList>
    </citation>
    <scope>NUCLEOTIDE SEQUENCE</scope>
    <source>
        <strain evidence="9">44414</strain>
        <plasmid evidence="9">pRL2</plasmid>
    </source>
</reference>
<dbReference type="InterPro" id="IPR007627">
    <property type="entry name" value="RNA_pol_sigma70_r2"/>
</dbReference>
<keyword evidence="5" id="KW-0804">Transcription</keyword>
<feature type="domain" description="RNA polymerase sigma factor 70 region 4 type 2" evidence="8">
    <location>
        <begin position="119"/>
        <end position="164"/>
    </location>
</feature>
<keyword evidence="4" id="KW-0731">Sigma factor</keyword>
<keyword evidence="9" id="KW-0614">Plasmid</keyword>
<gene>
    <name evidence="9" type="ORF">pRL2.6</name>
</gene>
<proteinExistence type="inferred from homology"/>
<evidence type="ECO:0000256" key="4">
    <source>
        <dbReference type="ARBA" id="ARBA00023082"/>
    </source>
</evidence>
<sequence length="173" mass="18956">MSNRIDASPLSADSAERLDRLFRLYSRPVLALAARRAKRPEDADDIAAETWLKVCRVISTLRADDERAMPWLASAVRTVAIDFYRPKRQAEQASDWTDAVASRQLPAAPAADVDTDVFALADLTANQAVCLKLAAQGLSHGRIAARIGRSHGAVYSHIHRGARKVRRSLELAG</sequence>
<protein>
    <recommendedName>
        <fullName evidence="2">RNA polymerase sigma factor SigS</fullName>
    </recommendedName>
</protein>
<organism evidence="9">
    <name type="scientific">Streptomyces sp. 44414</name>
    <dbReference type="NCBI Taxonomy" id="364103"/>
    <lineage>
        <taxon>Bacteria</taxon>
        <taxon>Bacillati</taxon>
        <taxon>Actinomycetota</taxon>
        <taxon>Actinomycetes</taxon>
        <taxon>Kitasatosporales</taxon>
        <taxon>Streptomycetaceae</taxon>
        <taxon>Streptomyces</taxon>
    </lineage>
</organism>
<evidence type="ECO:0000256" key="5">
    <source>
        <dbReference type="ARBA" id="ARBA00023163"/>
    </source>
</evidence>
<keyword evidence="3" id="KW-0805">Transcription regulation</keyword>
<dbReference type="GO" id="GO:0003677">
    <property type="term" value="F:DNA binding"/>
    <property type="evidence" value="ECO:0007669"/>
    <property type="project" value="InterPro"/>
</dbReference>
<dbReference type="GO" id="GO:0006352">
    <property type="term" value="P:DNA-templated transcription initiation"/>
    <property type="evidence" value="ECO:0007669"/>
    <property type="project" value="InterPro"/>
</dbReference>
<dbReference type="InterPro" id="IPR036388">
    <property type="entry name" value="WH-like_DNA-bd_sf"/>
</dbReference>
<dbReference type="InterPro" id="IPR014284">
    <property type="entry name" value="RNA_pol_sigma-70_dom"/>
</dbReference>
<dbReference type="SUPFAM" id="SSF46894">
    <property type="entry name" value="C-terminal effector domain of the bipartite response regulators"/>
    <property type="match status" value="1"/>
</dbReference>
<evidence type="ECO:0000256" key="1">
    <source>
        <dbReference type="ARBA" id="ARBA00010641"/>
    </source>
</evidence>
<dbReference type="SUPFAM" id="SSF88946">
    <property type="entry name" value="Sigma2 domain of RNA polymerase sigma factors"/>
    <property type="match status" value="1"/>
</dbReference>
<dbReference type="Pfam" id="PF04542">
    <property type="entry name" value="Sigma70_r2"/>
    <property type="match status" value="1"/>
</dbReference>
<dbReference type="Gene3D" id="1.10.10.10">
    <property type="entry name" value="Winged helix-like DNA-binding domain superfamily/Winged helix DNA-binding domain"/>
    <property type="match status" value="1"/>
</dbReference>